<dbReference type="GO" id="GO:0007409">
    <property type="term" value="P:axonogenesis"/>
    <property type="evidence" value="ECO:0007669"/>
    <property type="project" value="TreeGrafter"/>
</dbReference>
<evidence type="ECO:0000313" key="8">
    <source>
        <dbReference type="RefSeq" id="XP_018012456.2"/>
    </source>
</evidence>
<dbReference type="SUPFAM" id="SSF57716">
    <property type="entry name" value="Glucocorticoid receptor-like (DNA-binding domain)"/>
    <property type="match status" value="2"/>
</dbReference>
<accession>A0A8B7NGC6</accession>
<comment type="subcellular location">
    <subcellularLocation>
        <location evidence="1">Nucleus</location>
    </subcellularLocation>
</comment>
<dbReference type="PANTHER" id="PTHR24204:SF8">
    <property type="entry name" value="TAILUP, ISOFORM A"/>
    <property type="match status" value="1"/>
</dbReference>
<dbReference type="FunFam" id="2.10.110.10:FF:000056">
    <property type="entry name" value="insulin gene enhancer protein ISL-1"/>
    <property type="match status" value="1"/>
</dbReference>
<keyword evidence="3 5" id="KW-0862">Zinc</keyword>
<sequence length="359" mass="41094">MYVATAERTGRLSVCRGCDVVINDQYILRVAPDMEWHAACLKCADCHMFLDEYCTCFVREGRTYCKRDYVRLFGAKCDKCVQMFDRKDLVMRARSKIYHLDCFRCVACGKQLLPGDEFALRDDGLYCKQDFDAIEKKANAENNNTTNINHNEVKATESKPLRKERREGKTTRVRTVLNEKQLQTLRVWYQNKRFKDKRRARIEQQRALRPQTPSQNTTTPFVNHEHLCARLTLQEKQMVLQGLSGVPMVASSPQRHDGGPLAGVSGPVDVTGYHPPWKALTEFAHAHDPDRIDPLIHQQYQQLMSQMHGFGTEMIPASEILCQPSHPLVTHLHPQQPPQPPLHDAGTSITSTCYLSCRL</sequence>
<dbReference type="InterPro" id="IPR047244">
    <property type="entry name" value="ISL1/2-like_LIM1"/>
</dbReference>
<dbReference type="GO" id="GO:0046872">
    <property type="term" value="F:metal ion binding"/>
    <property type="evidence" value="ECO:0007669"/>
    <property type="project" value="UniProtKB-KW"/>
</dbReference>
<dbReference type="RefSeq" id="XP_018012456.2">
    <property type="nucleotide sequence ID" value="XM_018156967.2"/>
</dbReference>
<dbReference type="PROSITE" id="PS50023">
    <property type="entry name" value="LIM_DOMAIN_2"/>
    <property type="match status" value="2"/>
</dbReference>
<dbReference type="OMA" id="SPMHGNR"/>
<dbReference type="InterPro" id="IPR001781">
    <property type="entry name" value="Znf_LIM"/>
</dbReference>
<evidence type="ECO:0000259" key="6">
    <source>
        <dbReference type="PROSITE" id="PS50023"/>
    </source>
</evidence>
<keyword evidence="2 5" id="KW-0479">Metal-binding</keyword>
<evidence type="ECO:0000256" key="3">
    <source>
        <dbReference type="ARBA" id="ARBA00022833"/>
    </source>
</evidence>
<dbReference type="OrthoDB" id="125004at2759"/>
<dbReference type="KEGG" id="hazt:108669590"/>
<evidence type="ECO:0000313" key="7">
    <source>
        <dbReference type="Proteomes" id="UP000694843"/>
    </source>
</evidence>
<dbReference type="PROSITE" id="PS00478">
    <property type="entry name" value="LIM_DOMAIN_1"/>
    <property type="match status" value="2"/>
</dbReference>
<dbReference type="AlphaFoldDB" id="A0A8B7NGC6"/>
<proteinExistence type="predicted"/>
<reference evidence="8" key="1">
    <citation type="submission" date="2025-08" db="UniProtKB">
        <authorList>
            <consortium name="RefSeq"/>
        </authorList>
    </citation>
    <scope>IDENTIFICATION</scope>
    <source>
        <tissue evidence="8">Whole organism</tissue>
    </source>
</reference>
<evidence type="ECO:0000256" key="5">
    <source>
        <dbReference type="PROSITE-ProRule" id="PRU00125"/>
    </source>
</evidence>
<dbReference type="Gene3D" id="2.10.110.10">
    <property type="entry name" value="Cysteine Rich Protein"/>
    <property type="match status" value="2"/>
</dbReference>
<feature type="domain" description="LIM zinc-binding" evidence="6">
    <location>
        <begin position="76"/>
        <end position="137"/>
    </location>
</feature>
<dbReference type="SMART" id="SM00132">
    <property type="entry name" value="LIM"/>
    <property type="match status" value="2"/>
</dbReference>
<dbReference type="GO" id="GO:0000981">
    <property type="term" value="F:DNA-binding transcription factor activity, RNA polymerase II-specific"/>
    <property type="evidence" value="ECO:0007669"/>
    <property type="project" value="InterPro"/>
</dbReference>
<protein>
    <submittedName>
        <fullName evidence="8">Insulin gene enhancer protein ISL-1</fullName>
    </submittedName>
</protein>
<evidence type="ECO:0000256" key="2">
    <source>
        <dbReference type="ARBA" id="ARBA00022723"/>
    </source>
</evidence>
<keyword evidence="4 5" id="KW-0440">LIM domain</keyword>
<dbReference type="GO" id="GO:0048665">
    <property type="term" value="P:neuron fate specification"/>
    <property type="evidence" value="ECO:0007669"/>
    <property type="project" value="InterPro"/>
</dbReference>
<dbReference type="GO" id="GO:0045944">
    <property type="term" value="P:positive regulation of transcription by RNA polymerase II"/>
    <property type="evidence" value="ECO:0007669"/>
    <property type="project" value="InterPro"/>
</dbReference>
<dbReference type="PANTHER" id="PTHR24204">
    <property type="entry name" value="INSULIN GENE ENHANCER PROTEIN"/>
    <property type="match status" value="1"/>
</dbReference>
<dbReference type="GeneID" id="108669590"/>
<gene>
    <name evidence="8" type="primary">LOC108669590</name>
</gene>
<dbReference type="Pfam" id="PF00412">
    <property type="entry name" value="LIM"/>
    <property type="match status" value="2"/>
</dbReference>
<dbReference type="CDD" id="cd09366">
    <property type="entry name" value="LIM1_Isl"/>
    <property type="match status" value="1"/>
</dbReference>
<evidence type="ECO:0000256" key="4">
    <source>
        <dbReference type="ARBA" id="ARBA00023038"/>
    </source>
</evidence>
<dbReference type="InterPro" id="IPR047169">
    <property type="entry name" value="ISL1/2-like"/>
</dbReference>
<name>A0A8B7NGC6_HYAAZ</name>
<dbReference type="GO" id="GO:0005634">
    <property type="term" value="C:nucleus"/>
    <property type="evidence" value="ECO:0007669"/>
    <property type="project" value="UniProtKB-SubCell"/>
</dbReference>
<evidence type="ECO:0000256" key="1">
    <source>
        <dbReference type="ARBA" id="ARBA00004123"/>
    </source>
</evidence>
<dbReference type="CDD" id="cd09374">
    <property type="entry name" value="LIM2_Isl"/>
    <property type="match status" value="1"/>
</dbReference>
<feature type="domain" description="LIM zinc-binding" evidence="6">
    <location>
        <begin position="13"/>
        <end position="75"/>
    </location>
</feature>
<keyword evidence="7" id="KW-1185">Reference proteome</keyword>
<organism evidence="7 8">
    <name type="scientific">Hyalella azteca</name>
    <name type="common">Amphipod</name>
    <dbReference type="NCBI Taxonomy" id="294128"/>
    <lineage>
        <taxon>Eukaryota</taxon>
        <taxon>Metazoa</taxon>
        <taxon>Ecdysozoa</taxon>
        <taxon>Arthropoda</taxon>
        <taxon>Crustacea</taxon>
        <taxon>Multicrustacea</taxon>
        <taxon>Malacostraca</taxon>
        <taxon>Eumalacostraca</taxon>
        <taxon>Peracarida</taxon>
        <taxon>Amphipoda</taxon>
        <taxon>Senticaudata</taxon>
        <taxon>Talitrida</taxon>
        <taxon>Talitroidea</taxon>
        <taxon>Hyalellidae</taxon>
        <taxon>Hyalella</taxon>
    </lineage>
</organism>
<dbReference type="FunFam" id="2.10.110.10:FF:000034">
    <property type="entry name" value="Insulin gene enhancer protein ISL"/>
    <property type="match status" value="1"/>
</dbReference>
<dbReference type="Proteomes" id="UP000694843">
    <property type="component" value="Unplaced"/>
</dbReference>